<dbReference type="GeneID" id="70179512"/>
<feature type="transmembrane region" description="Helical" evidence="4">
    <location>
        <begin position="283"/>
        <end position="300"/>
    </location>
</feature>
<dbReference type="GO" id="GO:0016491">
    <property type="term" value="F:oxidoreductase activity"/>
    <property type="evidence" value="ECO:0007669"/>
    <property type="project" value="UniProtKB-KW"/>
</dbReference>
<evidence type="ECO:0000256" key="2">
    <source>
        <dbReference type="ARBA" id="ARBA00023002"/>
    </source>
</evidence>
<dbReference type="Gene3D" id="3.40.50.720">
    <property type="entry name" value="NAD(P)-binding Rossmann-like Domain"/>
    <property type="match status" value="1"/>
</dbReference>
<dbReference type="SUPFAM" id="SSF51735">
    <property type="entry name" value="NAD(P)-binding Rossmann-fold domains"/>
    <property type="match status" value="1"/>
</dbReference>
<dbReference type="Proteomes" id="UP000756346">
    <property type="component" value="Unassembled WGS sequence"/>
</dbReference>
<keyword evidence="4" id="KW-0812">Transmembrane</keyword>
<dbReference type="RefSeq" id="XP_046012913.1">
    <property type="nucleotide sequence ID" value="XM_046149966.1"/>
</dbReference>
<proteinExistence type="inferred from homology"/>
<comment type="similarity">
    <text evidence="1">Belongs to the short-chain dehydrogenases/reductases (SDR) family.</text>
</comment>
<dbReference type="InterPro" id="IPR036291">
    <property type="entry name" value="NAD(P)-bd_dom_sf"/>
</dbReference>
<keyword evidence="6" id="KW-1185">Reference proteome</keyword>
<dbReference type="EMBL" id="JAGTJQ010000005">
    <property type="protein sequence ID" value="KAH7031233.1"/>
    <property type="molecule type" value="Genomic_DNA"/>
</dbReference>
<name>A0A9P9BQT4_9PEZI</name>
<comment type="caution">
    <text evidence="5">The sequence shown here is derived from an EMBL/GenBank/DDBJ whole genome shotgun (WGS) entry which is preliminary data.</text>
</comment>
<accession>A0A9P9BQT4</accession>
<keyword evidence="2" id="KW-0560">Oxidoreductase</keyword>
<protein>
    <submittedName>
        <fullName evidence="5">Retinol dehydrogenase</fullName>
    </submittedName>
</protein>
<evidence type="ECO:0000256" key="1">
    <source>
        <dbReference type="ARBA" id="ARBA00006484"/>
    </source>
</evidence>
<dbReference type="AlphaFoldDB" id="A0A9P9BQT4"/>
<evidence type="ECO:0000313" key="6">
    <source>
        <dbReference type="Proteomes" id="UP000756346"/>
    </source>
</evidence>
<organism evidence="5 6">
    <name type="scientific">Microdochium trichocladiopsis</name>
    <dbReference type="NCBI Taxonomy" id="1682393"/>
    <lineage>
        <taxon>Eukaryota</taxon>
        <taxon>Fungi</taxon>
        <taxon>Dikarya</taxon>
        <taxon>Ascomycota</taxon>
        <taxon>Pezizomycotina</taxon>
        <taxon>Sordariomycetes</taxon>
        <taxon>Xylariomycetidae</taxon>
        <taxon>Xylariales</taxon>
        <taxon>Microdochiaceae</taxon>
        <taxon>Microdochium</taxon>
    </lineage>
</organism>
<feature type="coiled-coil region" evidence="3">
    <location>
        <begin position="354"/>
        <end position="392"/>
    </location>
</feature>
<dbReference type="PANTHER" id="PTHR24320:SF285">
    <property type="entry name" value="RETINOL DEHYDROGENASE 14"/>
    <property type="match status" value="1"/>
</dbReference>
<evidence type="ECO:0000256" key="4">
    <source>
        <dbReference type="SAM" id="Phobius"/>
    </source>
</evidence>
<dbReference type="OrthoDB" id="191979at2759"/>
<dbReference type="Pfam" id="PF00106">
    <property type="entry name" value="adh_short"/>
    <property type="match status" value="1"/>
</dbReference>
<sequence length="417" mass="47076">MLQLAYGILTQGPPAWVPDALRDPWRNMTVIAVMVVLLLLKRYFNGFLNPAERDMHGRVVMITGGTSGIGAAVAKDLARRGAQLVLLTRLPPSNPFLADYIGQLRQETRNTMIYAEQVDLTSLHSIRQFATRWIDNAPPRRLDMLILCADTLTPPGQKRVKTEEGIEETWMVNYLANFHLLGILSPALRAQPFDRDVRVIIPTCSSYIGAPPLSEELDKKKWNPSKAYARSKLAMLVFGQAYQKHLDAYKRPDGLPMTSRVIFVDPGLCRTPGMRRWLSRGSIWGLVCYVAFYAVPWFFLKSAEMGAQSILYAVLDTSLVRGPGGQLIKECQMVDFARMDIKDEAIAKKLWEASDKLIVQTEKEQAALRNLEKKAEEAREKDKKDAAQAEEIDELVQTIKKGKEAEKKSTSRRKNKK</sequence>
<gene>
    <name evidence="5" type="ORF">B0I36DRAFT_243151</name>
</gene>
<keyword evidence="4" id="KW-0472">Membrane</keyword>
<dbReference type="InterPro" id="IPR002347">
    <property type="entry name" value="SDR_fam"/>
</dbReference>
<keyword evidence="3" id="KW-0175">Coiled coil</keyword>
<dbReference type="PRINTS" id="PR00081">
    <property type="entry name" value="GDHRDH"/>
</dbReference>
<keyword evidence="4" id="KW-1133">Transmembrane helix</keyword>
<evidence type="ECO:0000313" key="5">
    <source>
        <dbReference type="EMBL" id="KAH7031233.1"/>
    </source>
</evidence>
<reference evidence="5" key="1">
    <citation type="journal article" date="2021" name="Nat. Commun.">
        <title>Genetic determinants of endophytism in the Arabidopsis root mycobiome.</title>
        <authorList>
            <person name="Mesny F."/>
            <person name="Miyauchi S."/>
            <person name="Thiergart T."/>
            <person name="Pickel B."/>
            <person name="Atanasova L."/>
            <person name="Karlsson M."/>
            <person name="Huettel B."/>
            <person name="Barry K.W."/>
            <person name="Haridas S."/>
            <person name="Chen C."/>
            <person name="Bauer D."/>
            <person name="Andreopoulos W."/>
            <person name="Pangilinan J."/>
            <person name="LaButti K."/>
            <person name="Riley R."/>
            <person name="Lipzen A."/>
            <person name="Clum A."/>
            <person name="Drula E."/>
            <person name="Henrissat B."/>
            <person name="Kohler A."/>
            <person name="Grigoriev I.V."/>
            <person name="Martin F.M."/>
            <person name="Hacquard S."/>
        </authorList>
    </citation>
    <scope>NUCLEOTIDE SEQUENCE</scope>
    <source>
        <strain evidence="5">MPI-CAGE-CH-0230</strain>
    </source>
</reference>
<evidence type="ECO:0000256" key="3">
    <source>
        <dbReference type="SAM" id="Coils"/>
    </source>
</evidence>
<dbReference type="PANTHER" id="PTHR24320">
    <property type="entry name" value="RETINOL DEHYDROGENASE"/>
    <property type="match status" value="1"/>
</dbReference>